<proteinExistence type="predicted"/>
<evidence type="ECO:0000313" key="2">
    <source>
        <dbReference type="EMBL" id="JAN73477.1"/>
    </source>
</evidence>
<evidence type="ECO:0000313" key="1">
    <source>
        <dbReference type="EMBL" id="JAJ02060.1"/>
    </source>
</evidence>
<protein>
    <submittedName>
        <fullName evidence="1">Uncharacterized protein</fullName>
    </submittedName>
</protein>
<dbReference type="EMBL" id="GDIP01221342">
    <property type="protein sequence ID" value="JAJ02060.1"/>
    <property type="molecule type" value="Transcribed_RNA"/>
</dbReference>
<organism evidence="1">
    <name type="scientific">Daphnia magna</name>
    <dbReference type="NCBI Taxonomy" id="35525"/>
    <lineage>
        <taxon>Eukaryota</taxon>
        <taxon>Metazoa</taxon>
        <taxon>Ecdysozoa</taxon>
        <taxon>Arthropoda</taxon>
        <taxon>Crustacea</taxon>
        <taxon>Branchiopoda</taxon>
        <taxon>Diplostraca</taxon>
        <taxon>Cladocera</taxon>
        <taxon>Anomopoda</taxon>
        <taxon>Daphniidae</taxon>
        <taxon>Daphnia</taxon>
    </lineage>
</organism>
<accession>A0A0P4Z001</accession>
<reference evidence="2" key="2">
    <citation type="submission" date="2015-10" db="EMBL/GenBank/DDBJ databases">
        <title>EvidentialGene: Evidence-directed Construction of Complete mRNA Transcriptomes without Genomes.</title>
        <authorList>
            <person name="Gilbert D.G."/>
        </authorList>
    </citation>
    <scope>NUCLEOTIDE SEQUENCE</scope>
</reference>
<reference evidence="1" key="3">
    <citation type="submission" date="2015-10" db="EMBL/GenBank/DDBJ databases">
        <authorList>
            <person name="Gilbert D.G."/>
        </authorList>
    </citation>
    <scope>NUCLEOTIDE SEQUENCE</scope>
</reference>
<name>A0A0P4Z001_9CRUS</name>
<reference evidence="1" key="1">
    <citation type="submission" date="2015-10" db="EMBL/GenBank/DDBJ databases">
        <title>Daphnia magna gene sets from two clonal populations assembled and annotated with EvidentialGene.</title>
        <authorList>
            <person name="Gilbert D."/>
            <person name="Podicheti R."/>
            <person name="Orsini L."/>
            <person name="Colbourne J."/>
            <person name="Pfrender M."/>
        </authorList>
    </citation>
    <scope>NUCLEOTIDE SEQUENCE</scope>
</reference>
<sequence length="64" mass="7383">MMFQHARRVYLLFGVRAANITYDIFQYSVVNFYYTLTLLECCARVRNGLGTEGGVGNKKRKRGD</sequence>
<dbReference type="EMBL" id="GDIQ01021260">
    <property type="protein sequence ID" value="JAN73477.1"/>
    <property type="molecule type" value="Transcribed_RNA"/>
</dbReference>
<dbReference type="AlphaFoldDB" id="A0A0P4Z001"/>